<proteinExistence type="predicted"/>
<organism evidence="1 2">
    <name type="scientific">Neofusicoccum parvum</name>
    <dbReference type="NCBI Taxonomy" id="310453"/>
    <lineage>
        <taxon>Eukaryota</taxon>
        <taxon>Fungi</taxon>
        <taxon>Dikarya</taxon>
        <taxon>Ascomycota</taxon>
        <taxon>Pezizomycotina</taxon>
        <taxon>Dothideomycetes</taxon>
        <taxon>Dothideomycetes incertae sedis</taxon>
        <taxon>Botryosphaeriales</taxon>
        <taxon>Botryosphaeriaceae</taxon>
        <taxon>Neofusicoccum</taxon>
    </lineage>
</organism>
<sequence length="665" mass="72983">MWLLSHDGDLTGGKRLWLRPGTSHLLGRSHDSGSDFSIYVDAKTVSRKHLVLTVRDVPPGAARRLDARSEVVLRDSSKFGTVLDGERFTDAEMVVGGEGDEREVHVVGLGKWDVAWRLTWHPVVITTSGRKKSRKKDGDVVDIVDKLEPLDIKVVPDYMSEVTTHVVSAKRNTPRALQALINGRYVVDEPWVVELESKAIVNAQGEDGESLSRAPLEEDFDGNWPKEMDYVPPTGLEPKERPAELWAPNPERETVFSGYTFIFSNSRVQFDQLGPVVMQGTGKALVKAIEPGSDDVDGFVQYVKNATREDKAKIVEEKEINVIQLAKERREKEEEERRKDEESLREAMKDLDVESMKNLAKVEEMEIRSRSERTGDAEEQDGDERWKTEWNGRKNFKKFRKRRAGDQDRESQAPLRSRKVIVALEEVKRDEITLDDDDDSFLDDLAFNSGRSRLGSRHGDSQTSSHHADRTVRGISRLPPSEHAHSDDDAVFTRTGAGQRSASASQGSGPAKAISLRPDADAELHDLDPAEIAGQTRSESIAAAAARDAQRPGTASSTRSKATSVAPGSAKSRGSPAPSSQTLAGDGATQQQRPGSSASAASTTATRGKRGAMGPPAGGKEPPAKKGVGRNVKPVKLGVGLGKPESEGESDEGSGDELRFRRRRR</sequence>
<protein>
    <submittedName>
        <fullName evidence="1">Uncharacterized protein</fullName>
    </submittedName>
</protein>
<dbReference type="Proteomes" id="UP001165186">
    <property type="component" value="Unassembled WGS sequence"/>
</dbReference>
<reference evidence="1" key="1">
    <citation type="submission" date="2024-09" db="EMBL/GenBank/DDBJ databases">
        <title>Draft Genome Sequences of Neofusicoccum parvum.</title>
        <authorList>
            <person name="Ashida A."/>
            <person name="Camagna M."/>
            <person name="Tanaka A."/>
            <person name="Takemoto D."/>
        </authorList>
    </citation>
    <scope>NUCLEOTIDE SEQUENCE</scope>
    <source>
        <strain evidence="1">PPO83</strain>
    </source>
</reference>
<comment type="caution">
    <text evidence="1">The sequence shown here is derived from an EMBL/GenBank/DDBJ whole genome shotgun (WGS) entry which is preliminary data.</text>
</comment>
<evidence type="ECO:0000313" key="2">
    <source>
        <dbReference type="Proteomes" id="UP001165186"/>
    </source>
</evidence>
<evidence type="ECO:0000313" key="1">
    <source>
        <dbReference type="EMBL" id="GME24405.1"/>
    </source>
</evidence>
<name>A0ACB5RV37_9PEZI</name>
<keyword evidence="2" id="KW-1185">Reference proteome</keyword>
<dbReference type="EMBL" id="BSXG01000013">
    <property type="protein sequence ID" value="GME24405.1"/>
    <property type="molecule type" value="Genomic_DNA"/>
</dbReference>
<accession>A0ACB5RV37</accession>
<gene>
    <name evidence="1" type="primary">g10428</name>
    <name evidence="1" type="ORF">NpPPO83_00010428</name>
</gene>